<accession>A0A8S9XE91</accession>
<protein>
    <recommendedName>
        <fullName evidence="5">Cuticle protein</fullName>
    </recommendedName>
</protein>
<proteinExistence type="predicted"/>
<evidence type="ECO:0000256" key="1">
    <source>
        <dbReference type="ARBA" id="ARBA00022460"/>
    </source>
</evidence>
<dbReference type="AlphaFoldDB" id="A0A8S9XE91"/>
<dbReference type="Proteomes" id="UP000466442">
    <property type="component" value="Unassembled WGS sequence"/>
</dbReference>
<organism evidence="3 4">
    <name type="scientific">Apolygus lucorum</name>
    <name type="common">Small green plant bug</name>
    <name type="synonym">Lygocoris lucorum</name>
    <dbReference type="NCBI Taxonomy" id="248454"/>
    <lineage>
        <taxon>Eukaryota</taxon>
        <taxon>Metazoa</taxon>
        <taxon>Ecdysozoa</taxon>
        <taxon>Arthropoda</taxon>
        <taxon>Hexapoda</taxon>
        <taxon>Insecta</taxon>
        <taxon>Pterygota</taxon>
        <taxon>Neoptera</taxon>
        <taxon>Paraneoptera</taxon>
        <taxon>Hemiptera</taxon>
        <taxon>Heteroptera</taxon>
        <taxon>Panheteroptera</taxon>
        <taxon>Cimicomorpha</taxon>
        <taxon>Miridae</taxon>
        <taxon>Mirini</taxon>
        <taxon>Apolygus</taxon>
    </lineage>
</organism>
<evidence type="ECO:0008006" key="5">
    <source>
        <dbReference type="Google" id="ProtNLM"/>
    </source>
</evidence>
<evidence type="ECO:0000313" key="3">
    <source>
        <dbReference type="EMBL" id="KAF6207322.1"/>
    </source>
</evidence>
<dbReference type="EMBL" id="WIXP02000008">
    <property type="protein sequence ID" value="KAF6207322.1"/>
    <property type="molecule type" value="Genomic_DNA"/>
</dbReference>
<dbReference type="PANTHER" id="PTHR12236">
    <property type="entry name" value="STRUCTURAL CONTITUENT OF CUTICLE"/>
    <property type="match status" value="1"/>
</dbReference>
<name>A0A8S9XE91_APOLU</name>
<dbReference type="GO" id="GO:0042302">
    <property type="term" value="F:structural constituent of cuticle"/>
    <property type="evidence" value="ECO:0007669"/>
    <property type="project" value="UniProtKB-UniRule"/>
</dbReference>
<sequence>MVGFLLTLMNARNFSPAQLPPQQPATNQPEKAEPYEYNYKVEDAEKSVYFGKSEQGNDAGRVEGTYYVWLPDGRLMTVAYYVDKESGFVPKITFQENANPIGQAAPSGRK</sequence>
<dbReference type="Pfam" id="PF00379">
    <property type="entry name" value="Chitin_bind_4"/>
    <property type="match status" value="1"/>
</dbReference>
<comment type="caution">
    <text evidence="3">The sequence shown here is derived from an EMBL/GenBank/DDBJ whole genome shotgun (WGS) entry which is preliminary data.</text>
</comment>
<dbReference type="OrthoDB" id="6418165at2759"/>
<gene>
    <name evidence="3" type="ORF">GE061_018563</name>
</gene>
<evidence type="ECO:0000313" key="4">
    <source>
        <dbReference type="Proteomes" id="UP000466442"/>
    </source>
</evidence>
<dbReference type="PROSITE" id="PS51155">
    <property type="entry name" value="CHIT_BIND_RR_2"/>
    <property type="match status" value="1"/>
</dbReference>
<dbReference type="InterPro" id="IPR051217">
    <property type="entry name" value="Insect_Cuticle_Struc_Prot"/>
</dbReference>
<keyword evidence="4" id="KW-1185">Reference proteome</keyword>
<evidence type="ECO:0000256" key="2">
    <source>
        <dbReference type="PROSITE-ProRule" id="PRU00497"/>
    </source>
</evidence>
<dbReference type="InterPro" id="IPR000618">
    <property type="entry name" value="Insect_cuticle"/>
</dbReference>
<dbReference type="PANTHER" id="PTHR12236:SF98">
    <property type="entry name" value="CUTICULAR PROTEIN 56F"/>
    <property type="match status" value="1"/>
</dbReference>
<reference evidence="3" key="1">
    <citation type="journal article" date="2021" name="Mol. Ecol. Resour.">
        <title>Apolygus lucorum genome provides insights into omnivorousness and mesophyll feeding.</title>
        <authorList>
            <person name="Liu Y."/>
            <person name="Liu H."/>
            <person name="Wang H."/>
            <person name="Huang T."/>
            <person name="Liu B."/>
            <person name="Yang B."/>
            <person name="Yin L."/>
            <person name="Li B."/>
            <person name="Zhang Y."/>
            <person name="Zhang S."/>
            <person name="Jiang F."/>
            <person name="Zhang X."/>
            <person name="Ren Y."/>
            <person name="Wang B."/>
            <person name="Wang S."/>
            <person name="Lu Y."/>
            <person name="Wu K."/>
            <person name="Fan W."/>
            <person name="Wang G."/>
        </authorList>
    </citation>
    <scope>NUCLEOTIDE SEQUENCE</scope>
    <source>
        <strain evidence="3">12Hb</strain>
    </source>
</reference>
<keyword evidence="1 2" id="KW-0193">Cuticle</keyword>
<dbReference type="GO" id="GO:0031012">
    <property type="term" value="C:extracellular matrix"/>
    <property type="evidence" value="ECO:0007669"/>
    <property type="project" value="TreeGrafter"/>
</dbReference>
<dbReference type="GO" id="GO:0005615">
    <property type="term" value="C:extracellular space"/>
    <property type="evidence" value="ECO:0007669"/>
    <property type="project" value="TreeGrafter"/>
</dbReference>